<dbReference type="AlphaFoldDB" id="A0A0G1S375"/>
<name>A0A0G1S375_9BACT</name>
<dbReference type="Proteomes" id="UP000034364">
    <property type="component" value="Unassembled WGS sequence"/>
</dbReference>
<comment type="caution">
    <text evidence="1">The sequence shown here is derived from an EMBL/GenBank/DDBJ whole genome shotgun (WGS) entry which is preliminary data.</text>
</comment>
<proteinExistence type="predicted"/>
<accession>A0A0G1S375</accession>
<sequence>MVAEIEKFRINEYRSKGGLVAEEIKLGKKIIVDNRTVTFESLKGLKQVRDYPDGTVQVSIKRGSGTFTPSITINGEVFFYDTKSGIEMFLKGVGTSVTLDHQKWIGPEKKGVDNFWYKVTKTG</sequence>
<organism evidence="1 2">
    <name type="scientific">Candidatus Amesbacteria bacterium GW2011_GWA1_47_16</name>
    <dbReference type="NCBI Taxonomy" id="1618353"/>
    <lineage>
        <taxon>Bacteria</taxon>
        <taxon>Candidatus Amesiibacteriota</taxon>
    </lineage>
</organism>
<evidence type="ECO:0000313" key="2">
    <source>
        <dbReference type="Proteomes" id="UP000034364"/>
    </source>
</evidence>
<gene>
    <name evidence="1" type="ORF">UX87_C0016G0003</name>
</gene>
<evidence type="ECO:0000313" key="1">
    <source>
        <dbReference type="EMBL" id="KKU63842.1"/>
    </source>
</evidence>
<protein>
    <submittedName>
        <fullName evidence="1">Uncharacterized protein</fullName>
    </submittedName>
</protein>
<dbReference type="EMBL" id="LCNV01000016">
    <property type="protein sequence ID" value="KKU63842.1"/>
    <property type="molecule type" value="Genomic_DNA"/>
</dbReference>
<reference evidence="1 2" key="1">
    <citation type="journal article" date="2015" name="Nature">
        <title>rRNA introns, odd ribosomes, and small enigmatic genomes across a large radiation of phyla.</title>
        <authorList>
            <person name="Brown C.T."/>
            <person name="Hug L.A."/>
            <person name="Thomas B.C."/>
            <person name="Sharon I."/>
            <person name="Castelle C.J."/>
            <person name="Singh A."/>
            <person name="Wilkins M.J."/>
            <person name="Williams K.H."/>
            <person name="Banfield J.F."/>
        </authorList>
    </citation>
    <scope>NUCLEOTIDE SEQUENCE [LARGE SCALE GENOMIC DNA]</scope>
</reference>